<dbReference type="AlphaFoldDB" id="A0A830FBV8"/>
<dbReference type="InterPro" id="IPR036390">
    <property type="entry name" value="WH_DNA-bd_sf"/>
</dbReference>
<feature type="domain" description="IclR-ED" evidence="5">
    <location>
        <begin position="68"/>
        <end position="251"/>
    </location>
</feature>
<dbReference type="CDD" id="cd00090">
    <property type="entry name" value="HTH_ARSR"/>
    <property type="match status" value="1"/>
</dbReference>
<dbReference type="GO" id="GO:0003700">
    <property type="term" value="F:DNA-binding transcription factor activity"/>
    <property type="evidence" value="ECO:0007669"/>
    <property type="project" value="TreeGrafter"/>
</dbReference>
<dbReference type="PANTHER" id="PTHR30136">
    <property type="entry name" value="HELIX-TURN-HELIX TRANSCRIPTIONAL REGULATOR, ICLR FAMILY"/>
    <property type="match status" value="1"/>
</dbReference>
<dbReference type="Gene3D" id="1.10.10.10">
    <property type="entry name" value="Winged helix-like DNA-binding domain superfamily/Winged helix DNA-binding domain"/>
    <property type="match status" value="1"/>
</dbReference>
<dbReference type="InterPro" id="IPR014757">
    <property type="entry name" value="Tscrpt_reg_IclR_C"/>
</dbReference>
<dbReference type="PROSITE" id="PS51078">
    <property type="entry name" value="ICLR_ED"/>
    <property type="match status" value="1"/>
</dbReference>
<name>A0A830FBV8_9EURY</name>
<keyword evidence="1" id="KW-0805">Transcription regulation</keyword>
<dbReference type="Proteomes" id="UP000628840">
    <property type="component" value="Unassembled WGS sequence"/>
</dbReference>
<keyword evidence="2" id="KW-0238">DNA-binding</keyword>
<dbReference type="RefSeq" id="WP_188883872.1">
    <property type="nucleotide sequence ID" value="NZ_BMPF01000003.1"/>
</dbReference>
<sequence>MPTQDAPIGSVQTTIDIVEALRDLDGAGVSELATHLDLPTSTVFDHLRTLEQNEFVTSDDDGYRVGSRFLEIGGYARKQDPLYQVAEPEIQKIAHQTGEHANLVVEDFGKAVFYAKAEGEDAFQLDTHVGKRVHLSTTSAGKAILAEFDDETIHDVLDEHGLPAVTEHTVTDRDVLFEEIEECRERGFAVDDEERIPGVRCVGAAITGDDGVLGAVSVSGPKSGMQDDRFLEDIPDLVLRTANVIEVNMKYQ</sequence>
<keyword evidence="3" id="KW-0804">Transcription</keyword>
<dbReference type="Pfam" id="PF09339">
    <property type="entry name" value="HTH_IclR"/>
    <property type="match status" value="1"/>
</dbReference>
<dbReference type="PANTHER" id="PTHR30136:SF35">
    <property type="entry name" value="HTH-TYPE TRANSCRIPTIONAL REGULATOR RV1719"/>
    <property type="match status" value="1"/>
</dbReference>
<dbReference type="EMBL" id="BMPF01000003">
    <property type="protein sequence ID" value="GGL38609.1"/>
    <property type="molecule type" value="Genomic_DNA"/>
</dbReference>
<protein>
    <submittedName>
        <fullName evidence="6">Transcriptional regulator</fullName>
    </submittedName>
</protein>
<feature type="domain" description="HTH iclR-type" evidence="4">
    <location>
        <begin position="8"/>
        <end position="67"/>
    </location>
</feature>
<organism evidence="6 7">
    <name type="scientific">Halarchaeum grantii</name>
    <dbReference type="NCBI Taxonomy" id="1193105"/>
    <lineage>
        <taxon>Archaea</taxon>
        <taxon>Methanobacteriati</taxon>
        <taxon>Methanobacteriota</taxon>
        <taxon>Stenosarchaea group</taxon>
        <taxon>Halobacteria</taxon>
        <taxon>Halobacteriales</taxon>
        <taxon>Halobacteriaceae</taxon>
    </lineage>
</organism>
<keyword evidence="7" id="KW-1185">Reference proteome</keyword>
<dbReference type="InterPro" id="IPR011991">
    <property type="entry name" value="ArsR-like_HTH"/>
</dbReference>
<dbReference type="InterPro" id="IPR050707">
    <property type="entry name" value="HTH_MetabolicPath_Reg"/>
</dbReference>
<evidence type="ECO:0000256" key="1">
    <source>
        <dbReference type="ARBA" id="ARBA00023015"/>
    </source>
</evidence>
<dbReference type="SUPFAM" id="SSF46785">
    <property type="entry name" value="Winged helix' DNA-binding domain"/>
    <property type="match status" value="1"/>
</dbReference>
<dbReference type="GO" id="GO:0003677">
    <property type="term" value="F:DNA binding"/>
    <property type="evidence" value="ECO:0007669"/>
    <property type="project" value="UniProtKB-KW"/>
</dbReference>
<dbReference type="InterPro" id="IPR005471">
    <property type="entry name" value="Tscrpt_reg_IclR_N"/>
</dbReference>
<dbReference type="InterPro" id="IPR029016">
    <property type="entry name" value="GAF-like_dom_sf"/>
</dbReference>
<comment type="caution">
    <text evidence="6">The sequence shown here is derived from an EMBL/GenBank/DDBJ whole genome shotgun (WGS) entry which is preliminary data.</text>
</comment>
<proteinExistence type="predicted"/>
<evidence type="ECO:0000256" key="2">
    <source>
        <dbReference type="ARBA" id="ARBA00023125"/>
    </source>
</evidence>
<evidence type="ECO:0000259" key="5">
    <source>
        <dbReference type="PROSITE" id="PS51078"/>
    </source>
</evidence>
<dbReference type="OrthoDB" id="14763at2157"/>
<dbReference type="SMART" id="SM00346">
    <property type="entry name" value="HTH_ICLR"/>
    <property type="match status" value="1"/>
</dbReference>
<accession>A0A830FBV8</accession>
<evidence type="ECO:0000313" key="7">
    <source>
        <dbReference type="Proteomes" id="UP000628840"/>
    </source>
</evidence>
<dbReference type="Gene3D" id="3.30.450.40">
    <property type="match status" value="1"/>
</dbReference>
<dbReference type="Pfam" id="PF01614">
    <property type="entry name" value="IclR_C"/>
    <property type="match status" value="1"/>
</dbReference>
<dbReference type="SUPFAM" id="SSF55781">
    <property type="entry name" value="GAF domain-like"/>
    <property type="match status" value="1"/>
</dbReference>
<gene>
    <name evidence="6" type="ORF">GCM10009037_22820</name>
</gene>
<dbReference type="InterPro" id="IPR036388">
    <property type="entry name" value="WH-like_DNA-bd_sf"/>
</dbReference>
<evidence type="ECO:0000313" key="6">
    <source>
        <dbReference type="EMBL" id="GGL38609.1"/>
    </source>
</evidence>
<dbReference type="PROSITE" id="PS51077">
    <property type="entry name" value="HTH_ICLR"/>
    <property type="match status" value="1"/>
</dbReference>
<evidence type="ECO:0000259" key="4">
    <source>
        <dbReference type="PROSITE" id="PS51077"/>
    </source>
</evidence>
<reference evidence="6 7" key="1">
    <citation type="journal article" date="2019" name="Int. J. Syst. Evol. Microbiol.">
        <title>The Global Catalogue of Microorganisms (GCM) 10K type strain sequencing project: providing services to taxonomists for standard genome sequencing and annotation.</title>
        <authorList>
            <consortium name="The Broad Institute Genomics Platform"/>
            <consortium name="The Broad Institute Genome Sequencing Center for Infectious Disease"/>
            <person name="Wu L."/>
            <person name="Ma J."/>
        </authorList>
    </citation>
    <scope>NUCLEOTIDE SEQUENCE [LARGE SCALE GENOMIC DNA]</scope>
    <source>
        <strain evidence="6 7">JCM 19585</strain>
    </source>
</reference>
<evidence type="ECO:0000256" key="3">
    <source>
        <dbReference type="ARBA" id="ARBA00023163"/>
    </source>
</evidence>
<dbReference type="GO" id="GO:0045892">
    <property type="term" value="P:negative regulation of DNA-templated transcription"/>
    <property type="evidence" value="ECO:0007669"/>
    <property type="project" value="TreeGrafter"/>
</dbReference>